<sequence>MSELENFLKELELLKIEVPEPNFFSAGGPGDKENPLSKLLALFMGSRQGAPRWLAKALLTCLSDNGHFDAQKLAGIHWESIETECEVVCPDGGRIDLVVSDGNFVLGIEHKVNALIDNPFAQYNECLESYDCVTRVKCVLRPSHNKHEIPAEHKDWHNISYDQLINKALSLFGQDVAESSHTKWQVFYQELLLHLRSIENRKEEKTMDNKELPIVLNNYPQLIKSANLLKEFKAHLNNKGEQCLRESLATDEIKSTALHSLTNKAVDDYKVLRFYPEKWNNQAHVMLVFSESGLAKEGFYVQACIKESERWNLKQIRHKFEKITAKNWPWYPRDNESVAWSEDNNLLLILSAWPKEATLESAMVALSTLAKWVQENVFEETSHPALEPS</sequence>
<gene>
    <name evidence="1" type="ORF">SAMN05661010_00246</name>
</gene>
<keyword evidence="2" id="KW-1185">Reference proteome</keyword>
<evidence type="ECO:0000313" key="1">
    <source>
        <dbReference type="EMBL" id="SDK83590.1"/>
    </source>
</evidence>
<dbReference type="EMBL" id="FNGI01000001">
    <property type="protein sequence ID" value="SDK83590.1"/>
    <property type="molecule type" value="Genomic_DNA"/>
</dbReference>
<dbReference type="AlphaFoldDB" id="A0A1G9F5I4"/>
<proteinExistence type="predicted"/>
<organism evidence="1 2">
    <name type="scientific">Modicisalibacter muralis</name>
    <dbReference type="NCBI Taxonomy" id="119000"/>
    <lineage>
        <taxon>Bacteria</taxon>
        <taxon>Pseudomonadati</taxon>
        <taxon>Pseudomonadota</taxon>
        <taxon>Gammaproteobacteria</taxon>
        <taxon>Oceanospirillales</taxon>
        <taxon>Halomonadaceae</taxon>
        <taxon>Modicisalibacter</taxon>
    </lineage>
</organism>
<protein>
    <submittedName>
        <fullName evidence="1">PD-(D/E)XK nuclease superfamily protein</fullName>
    </submittedName>
</protein>
<dbReference type="Proteomes" id="UP000198654">
    <property type="component" value="Unassembled WGS sequence"/>
</dbReference>
<name>A0A1G9F5I4_9GAMM</name>
<dbReference type="RefSeq" id="WP_089724724.1">
    <property type="nucleotide sequence ID" value="NZ_FNGI01000001.1"/>
</dbReference>
<accession>A0A1G9F5I4</accession>
<dbReference type="InterPro" id="IPR029470">
    <property type="entry name" value="PDDEXK_4"/>
</dbReference>
<evidence type="ECO:0000313" key="2">
    <source>
        <dbReference type="Proteomes" id="UP000198654"/>
    </source>
</evidence>
<dbReference type="OrthoDB" id="6770443at2"/>
<dbReference type="Pfam" id="PF14281">
    <property type="entry name" value="PDDEXK_4"/>
    <property type="match status" value="1"/>
</dbReference>
<reference evidence="1 2" key="1">
    <citation type="submission" date="2016-10" db="EMBL/GenBank/DDBJ databases">
        <authorList>
            <person name="de Groot N.N."/>
        </authorList>
    </citation>
    <scope>NUCLEOTIDE SEQUENCE [LARGE SCALE GENOMIC DNA]</scope>
    <source>
        <strain evidence="1 2">DSM 14789</strain>
    </source>
</reference>